<accession>A0A6P9DKP1</accession>
<dbReference type="CTD" id="4299"/>
<dbReference type="PANTHER" id="PTHR10528:SF6">
    <property type="entry name" value="AF4_FMR2 FAMILY MEMBER 1"/>
    <property type="match status" value="1"/>
</dbReference>
<evidence type="ECO:0000256" key="3">
    <source>
        <dbReference type="ARBA" id="ARBA00022553"/>
    </source>
</evidence>
<dbReference type="OMA" id="KFTMSLK"/>
<dbReference type="Pfam" id="PF18876">
    <property type="entry name" value="AFF4_CHD"/>
    <property type="match status" value="1"/>
</dbReference>
<dbReference type="Pfam" id="PF18875">
    <property type="entry name" value="AF4_int"/>
    <property type="match status" value="1"/>
</dbReference>
<sequence length="1260" mass="138459">MGSGYLRSHLASMGLVCLIYSTGRGLLHTLSAKEFQLGGGSQEEPLLLWPPPFGIFFHQSLYNEERNLLRIQAKERRNQEAHQEREAFPADIPLFGAPYKNNKADELSSRIQKMFGNYEEMKELIVNQFYQNFIGIPTSVMPLFPPPKANRPLLSEKTGTPFQNRGHHRKHGGPLSSDVPSGGSSYPKIHSRVEPASQSAGLPSYQKPGPAKSCKTEGLQSGRCPPKSKKSTEKTTAPETRPSLMELSPLLSTLCSPVPPLSPLHSGQCVSSRSLSSKIEKHGQNSSPSLELLTSTRDNENEDTSTATVAVNAQLSSQTFPSSLSKTSAIQQKPTAYVRPMDGQDQAPDESPELKPLPEEYQEQSYGKITNLKTNVKTNLPKLKIPTEPIEQSYSNEAHCVEEILKEMTHSWPPPLTAIHTPSTAEPSKFPFPVKETQQPGSVIQKQCDTPLKTLSVSQQRTSTLHKDLEISDSEDCDDDQVSDKPSSSSTPPSAPQSQPESVALAPSSSAESESTSDSDSSSDSESESSSSDSEGTDPPTRVSTPEPDPQTSNRCWQLNNWLIKVNQPVSPTESFLEDDHSRSSVQESKGQGKTVSASSGNGGKRECQMTDGHSKTGSRVSRSNQDVHLPTKRSYQKSPVVSEDSLHQTVGSKQPRKSSKATVQEEPKRGLTVESEPPGLYGAKDQSSKDKPKVKTKGRPKSDDKKESKPTAPETTEKKKHKTLKLLFAHDEAKVDVAGSALEPLPLSPLGESPRVIATSRTNGSKVSVTVKEELQRDKYILPIRDKKLLSPLRDCPVPPGLVVKIELALLSRIPQPPEKGLFPKKHELKDSHGMAKQGIDKRSTDAPSKPLKKRKQEDALRNDQKKVKLERETKSSSSLGHKDSSKTKMSKLSATETQRREMPLPMPPPLSPMQPAQKPPKTAQKRPKTENDACYQVPGPTVSTAKSKESHKESSSSKHRKLEGKPLENSKSDKGSADDVPNPFPVPSLPNGTSKPMKPQSKPHRQHPAEFHLREAKRLKHKADGMTDKIGKAFKYLDAALSFIECGIAMESDPLSPQSAYTMFAETIELIKFIMTLKSFADSSTTTQEKIFIVFCMRCQAILYMAMFRYKKDTAIKYSRTLNEHFKSSSRIAQAPSPCIARSIGTPSPLSPMPSPASSVSSQTVSSTTSCGSSSLGSSVSVPHYIPTITSSFVNITSYILYAYDFWEQADLLARKNKKFFSKLSAAACFLSLNSSMIELVHYTRHGLQWLRLESNMP</sequence>
<feature type="compositionally biased region" description="Low complexity" evidence="5">
    <location>
        <begin position="744"/>
        <end position="755"/>
    </location>
</feature>
<name>A0A6P9DKP1_PANGU</name>
<feature type="compositionally biased region" description="Basic and acidic residues" evidence="5">
    <location>
        <begin position="965"/>
        <end position="979"/>
    </location>
</feature>
<feature type="compositionally biased region" description="Basic and acidic residues" evidence="5">
    <location>
        <begin position="826"/>
        <end position="846"/>
    </location>
</feature>
<dbReference type="GO" id="GO:0032783">
    <property type="term" value="C:super elongation complex"/>
    <property type="evidence" value="ECO:0007669"/>
    <property type="project" value="TreeGrafter"/>
</dbReference>
<feature type="compositionally biased region" description="Basic and acidic residues" evidence="5">
    <location>
        <begin position="701"/>
        <end position="710"/>
    </location>
</feature>
<feature type="region of interest" description="Disordered" evidence="5">
    <location>
        <begin position="275"/>
        <end position="305"/>
    </location>
</feature>
<feature type="compositionally biased region" description="Low complexity" evidence="5">
    <location>
        <begin position="484"/>
        <end position="514"/>
    </location>
</feature>
<feature type="compositionally biased region" description="Acidic residues" evidence="5">
    <location>
        <begin position="515"/>
        <end position="527"/>
    </location>
</feature>
<dbReference type="OrthoDB" id="6382204at2759"/>
<evidence type="ECO:0000256" key="4">
    <source>
        <dbReference type="ARBA" id="ARBA00023242"/>
    </source>
</evidence>
<reference evidence="8" key="1">
    <citation type="submission" date="2025-08" db="UniProtKB">
        <authorList>
            <consortium name="RefSeq"/>
        </authorList>
    </citation>
    <scope>IDENTIFICATION</scope>
    <source>
        <tissue evidence="8">Blood</tissue>
    </source>
</reference>
<dbReference type="InterPro" id="IPR043640">
    <property type="entry name" value="AF4/FMR2_CHD"/>
</dbReference>
<dbReference type="RefSeq" id="XP_034296327.1">
    <property type="nucleotide sequence ID" value="XM_034440436.2"/>
</dbReference>
<dbReference type="InParanoid" id="A0A6P9DKP1"/>
<comment type="similarity">
    <text evidence="2">Belongs to the AF4 family.</text>
</comment>
<dbReference type="PANTHER" id="PTHR10528">
    <property type="entry name" value="AF4/FMR2 FAMILY MEMBER"/>
    <property type="match status" value="1"/>
</dbReference>
<feature type="region of interest" description="Disordered" evidence="5">
    <location>
        <begin position="572"/>
        <end position="724"/>
    </location>
</feature>
<feature type="region of interest" description="Disordered" evidence="5">
    <location>
        <begin position="412"/>
        <end position="556"/>
    </location>
</feature>
<evidence type="ECO:0000256" key="2">
    <source>
        <dbReference type="ARBA" id="ARBA00007354"/>
    </source>
</evidence>
<keyword evidence="4" id="KW-0539">Nucleus</keyword>
<dbReference type="AlphaFoldDB" id="A0A6P9DKP1"/>
<dbReference type="Pfam" id="PF05110">
    <property type="entry name" value="AF-4"/>
    <property type="match status" value="1"/>
</dbReference>
<feature type="region of interest" description="Disordered" evidence="5">
    <location>
        <begin position="744"/>
        <end position="767"/>
    </location>
</feature>
<dbReference type="InterPro" id="IPR043639">
    <property type="entry name" value="AF4_int"/>
</dbReference>
<feature type="compositionally biased region" description="Basic and acidic residues" evidence="5">
    <location>
        <begin position="948"/>
        <end position="958"/>
    </location>
</feature>
<feature type="region of interest" description="Disordered" evidence="5">
    <location>
        <begin position="816"/>
        <end position="1010"/>
    </location>
</feature>
<dbReference type="InterPro" id="IPR007797">
    <property type="entry name" value="AF4/FMR2"/>
</dbReference>
<comment type="subcellular location">
    <subcellularLocation>
        <location evidence="1">Nucleus</location>
    </subcellularLocation>
</comment>
<evidence type="ECO:0000259" key="6">
    <source>
        <dbReference type="Pfam" id="PF18876"/>
    </source>
</evidence>
<feature type="compositionally biased region" description="Basic and acidic residues" evidence="5">
    <location>
        <begin position="857"/>
        <end position="888"/>
    </location>
</feature>
<feature type="compositionally biased region" description="Polar residues" evidence="5">
    <location>
        <begin position="616"/>
        <end position="627"/>
    </location>
</feature>
<dbReference type="Proteomes" id="UP001652622">
    <property type="component" value="Unplaced"/>
</dbReference>
<evidence type="ECO:0000256" key="1">
    <source>
        <dbReference type="ARBA" id="ARBA00004123"/>
    </source>
</evidence>
<keyword evidence="7" id="KW-1185">Reference proteome</keyword>
<gene>
    <name evidence="8" type="primary">AFF1</name>
</gene>
<feature type="compositionally biased region" description="Polar residues" evidence="5">
    <location>
        <begin position="584"/>
        <end position="600"/>
    </location>
</feature>
<evidence type="ECO:0000313" key="7">
    <source>
        <dbReference type="Proteomes" id="UP001652622"/>
    </source>
</evidence>
<evidence type="ECO:0000256" key="5">
    <source>
        <dbReference type="SAM" id="MobiDB-lite"/>
    </source>
</evidence>
<dbReference type="Gene3D" id="6.10.250.2670">
    <property type="match status" value="1"/>
</dbReference>
<keyword evidence="3" id="KW-0597">Phosphoprotein</keyword>
<dbReference type="GeneID" id="117678931"/>
<protein>
    <submittedName>
        <fullName evidence="8">AF4/FMR2 family member 1 isoform X1</fullName>
    </submittedName>
</protein>
<feature type="compositionally biased region" description="Polar residues" evidence="5">
    <location>
        <begin position="284"/>
        <end position="296"/>
    </location>
</feature>
<evidence type="ECO:0000313" key="8">
    <source>
        <dbReference type="RefSeq" id="XP_034296327.1"/>
    </source>
</evidence>
<feature type="compositionally biased region" description="Acidic residues" evidence="5">
    <location>
        <begin position="471"/>
        <end position="481"/>
    </location>
</feature>
<feature type="compositionally biased region" description="Basic and acidic residues" evidence="5">
    <location>
        <begin position="604"/>
        <end position="615"/>
    </location>
</feature>
<feature type="compositionally biased region" description="Polar residues" evidence="5">
    <location>
        <begin position="436"/>
        <end position="463"/>
    </location>
</feature>
<feature type="region of interest" description="Disordered" evidence="5">
    <location>
        <begin position="147"/>
        <end position="244"/>
    </location>
</feature>
<feature type="domain" description="AF4/FMR2 C-terminal homology" evidence="6">
    <location>
        <begin position="995"/>
        <end position="1259"/>
    </location>
</feature>
<dbReference type="KEGG" id="pgut:117678931"/>
<organism evidence="7 8">
    <name type="scientific">Pantherophis guttatus</name>
    <name type="common">Corn snake</name>
    <name type="synonym">Elaphe guttata</name>
    <dbReference type="NCBI Taxonomy" id="94885"/>
    <lineage>
        <taxon>Eukaryota</taxon>
        <taxon>Metazoa</taxon>
        <taxon>Chordata</taxon>
        <taxon>Craniata</taxon>
        <taxon>Vertebrata</taxon>
        <taxon>Euteleostomi</taxon>
        <taxon>Lepidosauria</taxon>
        <taxon>Squamata</taxon>
        <taxon>Bifurcata</taxon>
        <taxon>Unidentata</taxon>
        <taxon>Episquamata</taxon>
        <taxon>Toxicofera</taxon>
        <taxon>Serpentes</taxon>
        <taxon>Colubroidea</taxon>
        <taxon>Colubridae</taxon>
        <taxon>Colubrinae</taxon>
        <taxon>Pantherophis</taxon>
    </lineage>
</organism>
<dbReference type="GO" id="GO:0010468">
    <property type="term" value="P:regulation of gene expression"/>
    <property type="evidence" value="ECO:0007669"/>
    <property type="project" value="InterPro"/>
</dbReference>
<proteinExistence type="inferred from homology"/>